<proteinExistence type="predicted"/>
<sequence>MTSNHIKYIKQYIQENDIDLFKKSEIIQDSGLYIAKTKIEDFLIELCDALGMNRS</sequence>
<name>A0A3G4ZYH9_9VIRU</name>
<dbReference type="EMBL" id="MK072201">
    <property type="protein sequence ID" value="AYV79976.1"/>
    <property type="molecule type" value="Genomic_DNA"/>
</dbReference>
<evidence type="ECO:0000313" key="1">
    <source>
        <dbReference type="EMBL" id="AYV79976.1"/>
    </source>
</evidence>
<reference evidence="1" key="1">
    <citation type="submission" date="2018-10" db="EMBL/GenBank/DDBJ databases">
        <title>Hidden diversity of soil giant viruses.</title>
        <authorList>
            <person name="Schulz F."/>
            <person name="Alteio L."/>
            <person name="Goudeau D."/>
            <person name="Ryan E.M."/>
            <person name="Malmstrom R.R."/>
            <person name="Blanchard J."/>
            <person name="Woyke T."/>
        </authorList>
    </citation>
    <scope>NUCLEOTIDE SEQUENCE</scope>
    <source>
        <strain evidence="1">GAV1</strain>
    </source>
</reference>
<protein>
    <submittedName>
        <fullName evidence="1">Uncharacterized protein</fullName>
    </submittedName>
</protein>
<organism evidence="1">
    <name type="scientific">Gaeavirus sp</name>
    <dbReference type="NCBI Taxonomy" id="2487767"/>
    <lineage>
        <taxon>Viruses</taxon>
        <taxon>Varidnaviria</taxon>
        <taxon>Bamfordvirae</taxon>
        <taxon>Nucleocytoviricota</taxon>
        <taxon>Megaviricetes</taxon>
        <taxon>Imitervirales</taxon>
        <taxon>Mimiviridae</taxon>
        <taxon>Klosneuvirinae</taxon>
    </lineage>
</organism>
<accession>A0A3G4ZYH9</accession>
<gene>
    <name evidence="1" type="ORF">Gaeavirus3_30</name>
</gene>